<comment type="caution">
    <text evidence="2">The sequence shown here is derived from an EMBL/GenBank/DDBJ whole genome shotgun (WGS) entry which is preliminary data.</text>
</comment>
<dbReference type="Proteomes" id="UP000018849">
    <property type="component" value="Unassembled WGS sequence"/>
</dbReference>
<organism evidence="2 3">
    <name type="scientific">Pseudomonas syringae pv. actinidiae ICMP 19096</name>
    <dbReference type="NCBI Taxonomy" id="1194405"/>
    <lineage>
        <taxon>Bacteria</taxon>
        <taxon>Pseudomonadati</taxon>
        <taxon>Pseudomonadota</taxon>
        <taxon>Gammaproteobacteria</taxon>
        <taxon>Pseudomonadales</taxon>
        <taxon>Pseudomonadaceae</taxon>
        <taxon>Pseudomonas</taxon>
        <taxon>Pseudomonas syringae</taxon>
    </lineage>
</organism>
<feature type="non-terminal residue" evidence="2">
    <location>
        <position position="1"/>
    </location>
</feature>
<name>A0A656JRM2_PSESF</name>
<dbReference type="EMBL" id="AOKF01002574">
    <property type="protein sequence ID" value="EPN48043.1"/>
    <property type="molecule type" value="Genomic_DNA"/>
</dbReference>
<sequence length="25" mass="2649">RGLIRISRTGVKPRKGALVTEGGAR</sequence>
<evidence type="ECO:0000256" key="1">
    <source>
        <dbReference type="SAM" id="MobiDB-lite"/>
    </source>
</evidence>
<reference evidence="2 3" key="1">
    <citation type="journal article" date="2013" name="PLoS Pathog.">
        <title>Genomic analysis of the Kiwifruit pathogen Pseudomonas syringae pv. actinidiae provides insight into the origins of an emergent plant disease.</title>
        <authorList>
            <person name="McCann H.C."/>
            <person name="Rikkerink E.H."/>
            <person name="Bertels F."/>
            <person name="Fiers M."/>
            <person name="Lu A."/>
            <person name="Rees-George J."/>
            <person name="Andersen M.T."/>
            <person name="Gleave A.P."/>
            <person name="Haubold B."/>
            <person name="Wohlers M.W."/>
            <person name="Guttman D.S."/>
            <person name="Wang P.W."/>
            <person name="Straub C."/>
            <person name="Vanneste J.L."/>
            <person name="Rainey P.B."/>
            <person name="Templeton M.D."/>
        </authorList>
    </citation>
    <scope>NUCLEOTIDE SEQUENCE [LARGE SCALE GENOMIC DNA]</scope>
    <source>
        <strain evidence="2 3">ICMP 19096</strain>
    </source>
</reference>
<protein>
    <submittedName>
        <fullName evidence="2">High-affinity branched-chain amino acid ABC transporter, permease protein BraE</fullName>
    </submittedName>
</protein>
<proteinExistence type="predicted"/>
<evidence type="ECO:0000313" key="3">
    <source>
        <dbReference type="Proteomes" id="UP000018849"/>
    </source>
</evidence>
<evidence type="ECO:0000313" key="2">
    <source>
        <dbReference type="EMBL" id="EPN48043.1"/>
    </source>
</evidence>
<dbReference type="AlphaFoldDB" id="A0A656JRM2"/>
<feature type="region of interest" description="Disordered" evidence="1">
    <location>
        <begin position="1"/>
        <end position="25"/>
    </location>
</feature>
<accession>A0A656JRM2</accession>
<gene>
    <name evidence="2" type="ORF">A245_30356</name>
</gene>